<protein>
    <submittedName>
        <fullName evidence="1">Uncharacterized protein</fullName>
    </submittedName>
</protein>
<sequence>MVELASTWRIEQKGIDWVDDGERHGRPAGLGDQAQQADINGIGGYHVPKRYLLVVINACTTAPARPKGLAVTLVIDHLLTEDDATCP</sequence>
<evidence type="ECO:0000313" key="2">
    <source>
        <dbReference type="Proteomes" id="UP001597045"/>
    </source>
</evidence>
<gene>
    <name evidence="1" type="ORF">ACFQ1S_23775</name>
</gene>
<dbReference type="Proteomes" id="UP001597045">
    <property type="component" value="Unassembled WGS sequence"/>
</dbReference>
<organism evidence="1 2">
    <name type="scientific">Kibdelosporangium lantanae</name>
    <dbReference type="NCBI Taxonomy" id="1497396"/>
    <lineage>
        <taxon>Bacteria</taxon>
        <taxon>Bacillati</taxon>
        <taxon>Actinomycetota</taxon>
        <taxon>Actinomycetes</taxon>
        <taxon>Pseudonocardiales</taxon>
        <taxon>Pseudonocardiaceae</taxon>
        <taxon>Kibdelosporangium</taxon>
    </lineage>
</organism>
<comment type="caution">
    <text evidence="1">The sequence shown here is derived from an EMBL/GenBank/DDBJ whole genome shotgun (WGS) entry which is preliminary data.</text>
</comment>
<accession>A0ABW3MH10</accession>
<proteinExistence type="predicted"/>
<keyword evidence="2" id="KW-1185">Reference proteome</keyword>
<dbReference type="EMBL" id="JBHTIS010001534">
    <property type="protein sequence ID" value="MFD1048340.1"/>
    <property type="molecule type" value="Genomic_DNA"/>
</dbReference>
<evidence type="ECO:0000313" key="1">
    <source>
        <dbReference type="EMBL" id="MFD1048340.1"/>
    </source>
</evidence>
<reference evidence="2" key="1">
    <citation type="journal article" date="2019" name="Int. J. Syst. Evol. Microbiol.">
        <title>The Global Catalogue of Microorganisms (GCM) 10K type strain sequencing project: providing services to taxonomists for standard genome sequencing and annotation.</title>
        <authorList>
            <consortium name="The Broad Institute Genomics Platform"/>
            <consortium name="The Broad Institute Genome Sequencing Center for Infectious Disease"/>
            <person name="Wu L."/>
            <person name="Ma J."/>
        </authorList>
    </citation>
    <scope>NUCLEOTIDE SEQUENCE [LARGE SCALE GENOMIC DNA]</scope>
    <source>
        <strain evidence="2">JCM 31486</strain>
    </source>
</reference>
<name>A0ABW3MH10_9PSEU</name>